<name>A0A6M0QYN3_9RHOB</name>
<gene>
    <name evidence="3" type="ORF">G4Z14_14920</name>
</gene>
<keyword evidence="1" id="KW-0472">Membrane</keyword>
<feature type="transmembrane region" description="Helical" evidence="1">
    <location>
        <begin position="20"/>
        <end position="39"/>
    </location>
</feature>
<protein>
    <submittedName>
        <fullName evidence="3">VWA domain-containing protein</fullName>
    </submittedName>
</protein>
<dbReference type="RefSeq" id="WP_164627160.1">
    <property type="nucleotide sequence ID" value="NZ_JAAIVJ010000010.1"/>
</dbReference>
<dbReference type="Proteomes" id="UP000477782">
    <property type="component" value="Unassembled WGS sequence"/>
</dbReference>
<evidence type="ECO:0000313" key="4">
    <source>
        <dbReference type="Proteomes" id="UP000477782"/>
    </source>
</evidence>
<dbReference type="EMBL" id="JAAIVJ010000010">
    <property type="protein sequence ID" value="NEY91592.1"/>
    <property type="molecule type" value="Genomic_DNA"/>
</dbReference>
<comment type="caution">
    <text evidence="3">The sequence shown here is derived from an EMBL/GenBank/DDBJ whole genome shotgun (WGS) entry which is preliminary data.</text>
</comment>
<dbReference type="SUPFAM" id="SSF53300">
    <property type="entry name" value="vWA-like"/>
    <property type="match status" value="1"/>
</dbReference>
<dbReference type="Gene3D" id="3.40.50.410">
    <property type="entry name" value="von Willebrand factor, type A domain"/>
    <property type="match status" value="1"/>
</dbReference>
<evidence type="ECO:0000256" key="1">
    <source>
        <dbReference type="SAM" id="Phobius"/>
    </source>
</evidence>
<proteinExistence type="predicted"/>
<dbReference type="InterPro" id="IPR028087">
    <property type="entry name" value="Tad_N"/>
</dbReference>
<keyword evidence="1" id="KW-0812">Transmembrane</keyword>
<dbReference type="InterPro" id="IPR036465">
    <property type="entry name" value="vWFA_dom_sf"/>
</dbReference>
<reference evidence="3 4" key="1">
    <citation type="submission" date="2020-02" db="EMBL/GenBank/DDBJ databases">
        <authorList>
            <person name="Chen W.-M."/>
        </authorList>
    </citation>
    <scope>NUCLEOTIDE SEQUENCE [LARGE SCALE GENOMIC DNA]</scope>
    <source>
        <strain evidence="3 4">KMS-5</strain>
    </source>
</reference>
<evidence type="ECO:0000313" key="3">
    <source>
        <dbReference type="EMBL" id="NEY91592.1"/>
    </source>
</evidence>
<evidence type="ECO:0000259" key="2">
    <source>
        <dbReference type="PROSITE" id="PS50234"/>
    </source>
</evidence>
<accession>A0A6M0QYN3</accession>
<dbReference type="AlphaFoldDB" id="A0A6M0QYN3"/>
<organism evidence="3 4">
    <name type="scientific">Tabrizicola oligotrophica</name>
    <dbReference type="NCBI Taxonomy" id="2710650"/>
    <lineage>
        <taxon>Bacteria</taxon>
        <taxon>Pseudomonadati</taxon>
        <taxon>Pseudomonadota</taxon>
        <taxon>Alphaproteobacteria</taxon>
        <taxon>Rhodobacterales</taxon>
        <taxon>Paracoccaceae</taxon>
        <taxon>Tabrizicola</taxon>
    </lineage>
</organism>
<keyword evidence="4" id="KW-1185">Reference proteome</keyword>
<dbReference type="Pfam" id="PF13400">
    <property type="entry name" value="Tad"/>
    <property type="match status" value="1"/>
</dbReference>
<dbReference type="CDD" id="cd00198">
    <property type="entry name" value="vWFA"/>
    <property type="match status" value="1"/>
</dbReference>
<sequence length="531" mass="57281">MAAQLPSAIAAFRKAEDGALIIFALFLFVLMATMGGVAIDIMRYETTRTELSQTLDRCTLMAASLDQQLDPESVVNDCVAKAGLADKLQNVVVLDGLSSRDVQAIARADSEPFFMHMIGIDHFDAVARSRAVQTVTNVEIMLVLDVSGSMSGAKIANLRSAASNFVHRMLSTDTNNRVSIGIVPYNAQVNLGAALRGKFNATDLHNVSDVNCLELPPAAFASPALSRTLALPMMAYSDHYYGTNTGSYYTSTSDAAARPNFSNNYCRRAANNTVYMPSQNETALQARINGLTAGGNTSIVLGMKWGTALLDPSARSIYDEFIDAGQMGAGLAGRPFDYTDTETLKVVVLMTDGEHVAHDRINDGYKSGLSPIYRSSGDGMYSIYHASRAGTAKFYVPHLNTWRSTAWTNNATPAVQQDWRAIWANLKLSYVAWQFYGRALGSSAYSAALNEMRSVYASVGTMDSQLQTTCTQAKNAGVVVYGIAFEAPTNGRTQISRCASTPQHFYAAQGAEIGTAFDSIASNLSMLKLTQ</sequence>
<feature type="domain" description="VWFA" evidence="2">
    <location>
        <begin position="139"/>
        <end position="210"/>
    </location>
</feature>
<dbReference type="PROSITE" id="PS50234">
    <property type="entry name" value="VWFA"/>
    <property type="match status" value="1"/>
</dbReference>
<dbReference type="InterPro" id="IPR002035">
    <property type="entry name" value="VWF_A"/>
</dbReference>
<keyword evidence="1" id="KW-1133">Transmembrane helix</keyword>